<keyword evidence="3" id="KW-1185">Reference proteome</keyword>
<dbReference type="EMBL" id="JAEDAK010000022">
    <property type="protein sequence ID" value="MBH9579430.1"/>
    <property type="molecule type" value="Genomic_DNA"/>
</dbReference>
<comment type="caution">
    <text evidence="2">The sequence shown here is derived from an EMBL/GenBank/DDBJ whole genome shotgun (WGS) entry which is preliminary data.</text>
</comment>
<evidence type="ECO:0000313" key="2">
    <source>
        <dbReference type="EMBL" id="MBH9579430.1"/>
    </source>
</evidence>
<sequence length="280" mass="29645">MATILVVGASGTVGSELSRLLAAAGHKVRKATSRSPSAADQVHLNLQTGAGRDTAFAGVDRAFFLAPPGHTRQDLLLNPLVDAARAQGVQKVVLMTAMGANAGAADEPTPLRLAELHLEASGLAFNVIRPNWFMQNFNSFWLHGIQTQGQILLPTGEAKGSFIDARDIAAVAATLLVDERFNGQDFDLTGPEALDHHQVAAVLSQATGKAIGYTDIPPEAMREGLLAAGLPADYAEFMLVILGFFKAGYSARITDAVRAITGRAPRTLAQYAADYRAAWV</sequence>
<dbReference type="Gene3D" id="3.90.25.10">
    <property type="entry name" value="UDP-galactose 4-epimerase, domain 1"/>
    <property type="match status" value="1"/>
</dbReference>
<dbReference type="PANTHER" id="PTHR43162:SF1">
    <property type="entry name" value="PRESTALK A DIFFERENTIATION PROTEIN A"/>
    <property type="match status" value="1"/>
</dbReference>
<evidence type="ECO:0000259" key="1">
    <source>
        <dbReference type="Pfam" id="PF05368"/>
    </source>
</evidence>
<dbReference type="CDD" id="cd05269">
    <property type="entry name" value="TMR_SDR_a"/>
    <property type="match status" value="1"/>
</dbReference>
<dbReference type="AlphaFoldDB" id="A0A931J712"/>
<evidence type="ECO:0000313" key="3">
    <source>
        <dbReference type="Proteomes" id="UP000613266"/>
    </source>
</evidence>
<feature type="domain" description="NmrA-like" evidence="1">
    <location>
        <begin position="3"/>
        <end position="245"/>
    </location>
</feature>
<protein>
    <submittedName>
        <fullName evidence="2">SDR family oxidoreductase</fullName>
    </submittedName>
</protein>
<name>A0A931J712_9BURK</name>
<dbReference type="Pfam" id="PF05368">
    <property type="entry name" value="NmrA"/>
    <property type="match status" value="1"/>
</dbReference>
<dbReference type="SUPFAM" id="SSF51735">
    <property type="entry name" value="NAD(P)-binding Rossmann-fold domains"/>
    <property type="match status" value="1"/>
</dbReference>
<dbReference type="PANTHER" id="PTHR43162">
    <property type="match status" value="1"/>
</dbReference>
<dbReference type="RefSeq" id="WP_198113329.1">
    <property type="nucleotide sequence ID" value="NZ_JAEDAK010000022.1"/>
</dbReference>
<dbReference type="Gene3D" id="3.40.50.720">
    <property type="entry name" value="NAD(P)-binding Rossmann-like Domain"/>
    <property type="match status" value="1"/>
</dbReference>
<dbReference type="InterPro" id="IPR051604">
    <property type="entry name" value="Ergot_Alk_Oxidoreductase"/>
</dbReference>
<reference evidence="2" key="1">
    <citation type="submission" date="2020-12" db="EMBL/GenBank/DDBJ databases">
        <title>The genome sequence of Inhella sp. 1Y17.</title>
        <authorList>
            <person name="Liu Y."/>
        </authorList>
    </citation>
    <scope>NUCLEOTIDE SEQUENCE</scope>
    <source>
        <strain evidence="2">1Y17</strain>
    </source>
</reference>
<dbReference type="InterPro" id="IPR008030">
    <property type="entry name" value="NmrA-like"/>
</dbReference>
<dbReference type="InterPro" id="IPR036291">
    <property type="entry name" value="NAD(P)-bd_dom_sf"/>
</dbReference>
<gene>
    <name evidence="2" type="ORF">I7X39_21235</name>
</gene>
<organism evidence="2 3">
    <name type="scientific">Inhella proteolytica</name>
    <dbReference type="NCBI Taxonomy" id="2795029"/>
    <lineage>
        <taxon>Bacteria</taxon>
        <taxon>Pseudomonadati</taxon>
        <taxon>Pseudomonadota</taxon>
        <taxon>Betaproteobacteria</taxon>
        <taxon>Burkholderiales</taxon>
        <taxon>Sphaerotilaceae</taxon>
        <taxon>Inhella</taxon>
    </lineage>
</organism>
<dbReference type="Proteomes" id="UP000613266">
    <property type="component" value="Unassembled WGS sequence"/>
</dbReference>
<accession>A0A931J712</accession>
<proteinExistence type="predicted"/>